<dbReference type="PROSITE" id="PS50850">
    <property type="entry name" value="MFS"/>
    <property type="match status" value="1"/>
</dbReference>
<proteinExistence type="inferred from homology"/>
<feature type="transmembrane region" description="Helical" evidence="7">
    <location>
        <begin position="158"/>
        <end position="178"/>
    </location>
</feature>
<feature type="domain" description="Major facilitator superfamily (MFS) profile" evidence="8">
    <location>
        <begin position="8"/>
        <end position="392"/>
    </location>
</feature>
<evidence type="ECO:0000256" key="2">
    <source>
        <dbReference type="ARBA" id="ARBA00008335"/>
    </source>
</evidence>
<dbReference type="EMBL" id="CP097118">
    <property type="protein sequence ID" value="USS88275.1"/>
    <property type="molecule type" value="Genomic_DNA"/>
</dbReference>
<feature type="transmembrane region" description="Helical" evidence="7">
    <location>
        <begin position="299"/>
        <end position="320"/>
    </location>
</feature>
<name>A0ABY5BTK6_9LACO</name>
<dbReference type="InterPro" id="IPR020846">
    <property type="entry name" value="MFS_dom"/>
</dbReference>
<dbReference type="RefSeq" id="WP_252797561.1">
    <property type="nucleotide sequence ID" value="NZ_CP097118.1"/>
</dbReference>
<dbReference type="InterPro" id="IPR011701">
    <property type="entry name" value="MFS"/>
</dbReference>
<gene>
    <name evidence="9" type="ORF">M3M39_01995</name>
</gene>
<dbReference type="Gene3D" id="1.20.1250.20">
    <property type="entry name" value="MFS general substrate transporter like domains"/>
    <property type="match status" value="2"/>
</dbReference>
<evidence type="ECO:0000256" key="6">
    <source>
        <dbReference type="ARBA" id="ARBA00023136"/>
    </source>
</evidence>
<dbReference type="PANTHER" id="PTHR23514:SF3">
    <property type="entry name" value="BYPASS OF STOP CODON PROTEIN 6"/>
    <property type="match status" value="1"/>
</dbReference>
<evidence type="ECO:0000259" key="8">
    <source>
        <dbReference type="PROSITE" id="PS50850"/>
    </source>
</evidence>
<feature type="transmembrane region" description="Helical" evidence="7">
    <location>
        <begin position="274"/>
        <end position="293"/>
    </location>
</feature>
<feature type="transmembrane region" description="Helical" evidence="7">
    <location>
        <begin position="97"/>
        <end position="120"/>
    </location>
</feature>
<dbReference type="PANTHER" id="PTHR23514">
    <property type="entry name" value="BYPASS OF STOP CODON PROTEIN 6"/>
    <property type="match status" value="1"/>
</dbReference>
<sequence>MEIHKQRLSWSLYFNYFIHGFSLIILAQNMTSLATSWQTTIAVVSYVMSGVGIGRLIAYPLTGMLADRLSRRIFVFIGMGCYLIFALGMVLTHNLVFAYGLAIIAGIANSALDAGTYTTLVELNEGNGAGTVLIKAFMSAGEFSLPLIVVALHDHQLWFGWSFVLMAVLLLLNFINLISLRFPPVQQVNETMNQAVGARIAKGRRVIATILLLAYGFTSMAVMIWFTQWITLFAQQGLHFSAGLSHLLLSLYSIGSITGVLVLYCLLKRQVAEKLLLVLLNLGALGALFLVSWGHQPLLVSLGSIIFGFCAAGGVMQTGLTLFMKLYPRHRGLVTGFFYFCGSLASLLVPLISGRISQTSIQQAFTADVVVALGGLFLTGAIFCLLRQAKEGNNK</sequence>
<feature type="transmembrane region" description="Helical" evidence="7">
    <location>
        <begin position="12"/>
        <end position="31"/>
    </location>
</feature>
<evidence type="ECO:0000256" key="5">
    <source>
        <dbReference type="ARBA" id="ARBA00022989"/>
    </source>
</evidence>
<dbReference type="InterPro" id="IPR051788">
    <property type="entry name" value="MFS_Transporter"/>
</dbReference>
<evidence type="ECO:0000256" key="3">
    <source>
        <dbReference type="ARBA" id="ARBA00022448"/>
    </source>
</evidence>
<keyword evidence="5 7" id="KW-1133">Transmembrane helix</keyword>
<evidence type="ECO:0000256" key="4">
    <source>
        <dbReference type="ARBA" id="ARBA00022692"/>
    </source>
</evidence>
<comment type="subcellular location">
    <subcellularLocation>
        <location evidence="1">Cell membrane</location>
        <topology evidence="1">Multi-pass membrane protein</topology>
    </subcellularLocation>
</comment>
<feature type="transmembrane region" description="Helical" evidence="7">
    <location>
        <begin position="364"/>
        <end position="386"/>
    </location>
</feature>
<keyword evidence="3" id="KW-0813">Transport</keyword>
<evidence type="ECO:0000256" key="1">
    <source>
        <dbReference type="ARBA" id="ARBA00004651"/>
    </source>
</evidence>
<evidence type="ECO:0000313" key="10">
    <source>
        <dbReference type="Proteomes" id="UP001057025"/>
    </source>
</evidence>
<feature type="transmembrane region" description="Helical" evidence="7">
    <location>
        <begin position="37"/>
        <end position="61"/>
    </location>
</feature>
<feature type="transmembrane region" description="Helical" evidence="7">
    <location>
        <begin position="206"/>
        <end position="227"/>
    </location>
</feature>
<dbReference type="SUPFAM" id="SSF103473">
    <property type="entry name" value="MFS general substrate transporter"/>
    <property type="match status" value="1"/>
</dbReference>
<keyword evidence="4 7" id="KW-0812">Transmembrane</keyword>
<dbReference type="Pfam" id="PF07690">
    <property type="entry name" value="MFS_1"/>
    <property type="match status" value="1"/>
</dbReference>
<feature type="transmembrane region" description="Helical" evidence="7">
    <location>
        <begin position="73"/>
        <end position="91"/>
    </location>
</feature>
<evidence type="ECO:0000313" key="9">
    <source>
        <dbReference type="EMBL" id="USS88275.1"/>
    </source>
</evidence>
<keyword evidence="6 7" id="KW-0472">Membrane</keyword>
<protein>
    <submittedName>
        <fullName evidence="9">MFS transporter</fullName>
    </submittedName>
</protein>
<organism evidence="9 10">
    <name type="scientific">Fructilactobacillus hinvesii</name>
    <dbReference type="NCBI Taxonomy" id="2940300"/>
    <lineage>
        <taxon>Bacteria</taxon>
        <taxon>Bacillati</taxon>
        <taxon>Bacillota</taxon>
        <taxon>Bacilli</taxon>
        <taxon>Lactobacillales</taxon>
        <taxon>Lactobacillaceae</taxon>
        <taxon>Fructilactobacillus</taxon>
    </lineage>
</organism>
<accession>A0ABY5BTK6</accession>
<feature type="transmembrane region" description="Helical" evidence="7">
    <location>
        <begin position="247"/>
        <end position="267"/>
    </location>
</feature>
<dbReference type="Proteomes" id="UP001057025">
    <property type="component" value="Chromosome"/>
</dbReference>
<reference evidence="9" key="1">
    <citation type="submission" date="2022-05" db="EMBL/GenBank/DDBJ databases">
        <authorList>
            <person name="Oliphant S.A."/>
            <person name="Watson-Haigh N.S."/>
            <person name="Sumby K.M."/>
            <person name="Gardner J.M."/>
            <person name="Jiranek V."/>
        </authorList>
    </citation>
    <scope>NUCLEOTIDE SEQUENCE</scope>
    <source>
        <strain evidence="9">KI11_C11</strain>
    </source>
</reference>
<dbReference type="InterPro" id="IPR036259">
    <property type="entry name" value="MFS_trans_sf"/>
</dbReference>
<feature type="transmembrane region" description="Helical" evidence="7">
    <location>
        <begin position="332"/>
        <end position="352"/>
    </location>
</feature>
<keyword evidence="10" id="KW-1185">Reference proteome</keyword>
<evidence type="ECO:0000256" key="7">
    <source>
        <dbReference type="SAM" id="Phobius"/>
    </source>
</evidence>
<comment type="similarity">
    <text evidence="2">Belongs to the major facilitator superfamily.</text>
</comment>
<feature type="transmembrane region" description="Helical" evidence="7">
    <location>
        <begin position="132"/>
        <end position="152"/>
    </location>
</feature>